<protein>
    <submittedName>
        <fullName evidence="5">Putative ABC transporter ATP-binding protein</fullName>
    </submittedName>
</protein>
<organism evidence="5">
    <name type="scientific">Eubacterium limosum</name>
    <dbReference type="NCBI Taxonomy" id="1736"/>
    <lineage>
        <taxon>Bacteria</taxon>
        <taxon>Bacillati</taxon>
        <taxon>Bacillota</taxon>
        <taxon>Clostridia</taxon>
        <taxon>Eubacteriales</taxon>
        <taxon>Eubacteriaceae</taxon>
        <taxon>Eubacterium</taxon>
    </lineage>
</organism>
<dbReference type="Pfam" id="PF00005">
    <property type="entry name" value="ABC_tran"/>
    <property type="match status" value="1"/>
</dbReference>
<dbReference type="InterPro" id="IPR050153">
    <property type="entry name" value="Metal_Ion_Import_ABC"/>
</dbReference>
<gene>
    <name evidence="5" type="ORF">ELLFYP34_03194</name>
</gene>
<name>A0A6N3DVL8_EUBLI</name>
<dbReference type="PANTHER" id="PTHR42734:SF19">
    <property type="entry name" value="IRON COMPOUNDS ABC TRANSPORTER, ATP-BINDING PROTEIN"/>
    <property type="match status" value="1"/>
</dbReference>
<dbReference type="SMART" id="SM00382">
    <property type="entry name" value="AAA"/>
    <property type="match status" value="1"/>
</dbReference>
<dbReference type="CDD" id="cd03214">
    <property type="entry name" value="ABC_Iron-Siderophores_B12_Hemin"/>
    <property type="match status" value="1"/>
</dbReference>
<proteinExistence type="predicted"/>
<sequence>MSVLKITDAAFAYGEQLIFQDITLETRPGEIFCLMGRNGCGKSTLLDCILGIHPLKKGTIQISDKSVDAYKPAELAKKMAYLPQSHEHSFPYKVLQVVLMGRTAYMSRFGSPTQEDKVIVKNLLNKIGITHLSDRPYTQLSGGELQMVMLARSLAQEAPLILMDEPTAHLDYYNELLFLETIASLVKDGRQTIFMATHSPNQAFYLENRGIPVRVGLMCNGKLIETGPPAKTLTSANLGQVYNIEARILDSGETKQVMPVGTLK</sequence>
<dbReference type="InterPro" id="IPR027417">
    <property type="entry name" value="P-loop_NTPase"/>
</dbReference>
<dbReference type="GO" id="GO:0016887">
    <property type="term" value="F:ATP hydrolysis activity"/>
    <property type="evidence" value="ECO:0007669"/>
    <property type="project" value="InterPro"/>
</dbReference>
<evidence type="ECO:0000256" key="3">
    <source>
        <dbReference type="ARBA" id="ARBA00022840"/>
    </source>
</evidence>
<evidence type="ECO:0000256" key="2">
    <source>
        <dbReference type="ARBA" id="ARBA00022741"/>
    </source>
</evidence>
<dbReference type="PANTHER" id="PTHR42734">
    <property type="entry name" value="METAL TRANSPORT SYSTEM ATP-BINDING PROTEIN TM_0124-RELATED"/>
    <property type="match status" value="1"/>
</dbReference>
<feature type="domain" description="ABC transporter" evidence="4">
    <location>
        <begin position="4"/>
        <end position="245"/>
    </location>
</feature>
<dbReference type="InterPro" id="IPR003439">
    <property type="entry name" value="ABC_transporter-like_ATP-bd"/>
</dbReference>
<dbReference type="Gene3D" id="3.40.50.300">
    <property type="entry name" value="P-loop containing nucleotide triphosphate hydrolases"/>
    <property type="match status" value="1"/>
</dbReference>
<dbReference type="FunFam" id="3.40.50.300:FF:000134">
    <property type="entry name" value="Iron-enterobactin ABC transporter ATP-binding protein"/>
    <property type="match status" value="1"/>
</dbReference>
<dbReference type="PROSITE" id="PS50893">
    <property type="entry name" value="ABC_TRANSPORTER_2"/>
    <property type="match status" value="1"/>
</dbReference>
<dbReference type="GO" id="GO:0005524">
    <property type="term" value="F:ATP binding"/>
    <property type="evidence" value="ECO:0007669"/>
    <property type="project" value="UniProtKB-KW"/>
</dbReference>
<dbReference type="PROSITE" id="PS00211">
    <property type="entry name" value="ABC_TRANSPORTER_1"/>
    <property type="match status" value="1"/>
</dbReference>
<dbReference type="InterPro" id="IPR003593">
    <property type="entry name" value="AAA+_ATPase"/>
</dbReference>
<keyword evidence="1" id="KW-0813">Transport</keyword>
<evidence type="ECO:0000259" key="4">
    <source>
        <dbReference type="PROSITE" id="PS50893"/>
    </source>
</evidence>
<reference evidence="5" key="1">
    <citation type="submission" date="2019-11" db="EMBL/GenBank/DDBJ databases">
        <authorList>
            <person name="Feng L."/>
        </authorList>
    </citation>
    <scope>NUCLEOTIDE SEQUENCE</scope>
    <source>
        <strain evidence="5">ElimosumLFYP34</strain>
    </source>
</reference>
<evidence type="ECO:0000313" key="5">
    <source>
        <dbReference type="EMBL" id="VYU30571.1"/>
    </source>
</evidence>
<evidence type="ECO:0000256" key="1">
    <source>
        <dbReference type="ARBA" id="ARBA00022448"/>
    </source>
</evidence>
<dbReference type="EMBL" id="CACRTR010000009">
    <property type="protein sequence ID" value="VYU30571.1"/>
    <property type="molecule type" value="Genomic_DNA"/>
</dbReference>
<accession>A0A6N3DVL8</accession>
<dbReference type="InterPro" id="IPR017871">
    <property type="entry name" value="ABC_transporter-like_CS"/>
</dbReference>
<keyword evidence="3 5" id="KW-0067">ATP-binding</keyword>
<dbReference type="SUPFAM" id="SSF52540">
    <property type="entry name" value="P-loop containing nucleoside triphosphate hydrolases"/>
    <property type="match status" value="1"/>
</dbReference>
<keyword evidence="2" id="KW-0547">Nucleotide-binding</keyword>
<dbReference type="AlphaFoldDB" id="A0A6N3DVL8"/>